<feature type="compositionally biased region" description="Acidic residues" evidence="1">
    <location>
        <begin position="572"/>
        <end position="597"/>
    </location>
</feature>
<name>F2U8I2_SALR5</name>
<gene>
    <name evidence="3" type="ORF">PTSG_04419</name>
</gene>
<reference evidence="3" key="1">
    <citation type="submission" date="2009-08" db="EMBL/GenBank/DDBJ databases">
        <title>Annotation of Salpingoeca rosetta.</title>
        <authorList>
            <consortium name="The Broad Institute Genome Sequencing Platform"/>
            <person name="Russ C."/>
            <person name="Cuomo C."/>
            <person name="Burger G."/>
            <person name="Gray M.W."/>
            <person name="Holland P.W.H."/>
            <person name="King N."/>
            <person name="Lang F.B.F."/>
            <person name="Roger A.J."/>
            <person name="Ruiz-Trillo I."/>
            <person name="Young S.K."/>
            <person name="Zeng Q."/>
            <person name="Gargeya S."/>
            <person name="Alvarado L."/>
            <person name="Berlin A."/>
            <person name="Chapman S.B."/>
            <person name="Chen Z."/>
            <person name="Freedman E."/>
            <person name="Gellesch M."/>
            <person name="Goldberg J."/>
            <person name="Griggs A."/>
            <person name="Gujja S."/>
            <person name="Heilman E."/>
            <person name="Heiman D."/>
            <person name="Howarth C."/>
            <person name="Mehta T."/>
            <person name="Neiman D."/>
            <person name="Pearson M."/>
            <person name="Roberts A."/>
            <person name="Saif S."/>
            <person name="Shea T."/>
            <person name="Shenoy N."/>
            <person name="Sisk P."/>
            <person name="Stolte C."/>
            <person name="Sykes S."/>
            <person name="White J."/>
            <person name="Yandava C."/>
            <person name="Haas B."/>
            <person name="Nusbaum C."/>
            <person name="Birren B."/>
        </authorList>
    </citation>
    <scope>NUCLEOTIDE SEQUENCE [LARGE SCALE GENOMIC DNA]</scope>
    <source>
        <strain evidence="3">ATCC 50818</strain>
    </source>
</reference>
<feature type="region of interest" description="Disordered" evidence="1">
    <location>
        <begin position="231"/>
        <end position="597"/>
    </location>
</feature>
<feature type="compositionally biased region" description="Acidic residues" evidence="1">
    <location>
        <begin position="512"/>
        <end position="563"/>
    </location>
</feature>
<dbReference type="GO" id="GO:0005815">
    <property type="term" value="C:microtubule organizing center"/>
    <property type="evidence" value="ECO:0007669"/>
    <property type="project" value="TreeGrafter"/>
</dbReference>
<dbReference type="AlphaFoldDB" id="F2U8I2"/>
<evidence type="ECO:0000313" key="4">
    <source>
        <dbReference type="Proteomes" id="UP000007799"/>
    </source>
</evidence>
<dbReference type="SMART" id="SM00537">
    <property type="entry name" value="DCX"/>
    <property type="match status" value="2"/>
</dbReference>
<dbReference type="InterPro" id="IPR036572">
    <property type="entry name" value="Doublecortin_dom_sf"/>
</dbReference>
<dbReference type="InParanoid" id="F2U8I2"/>
<dbReference type="eggNOG" id="KOG1808">
    <property type="taxonomic scope" value="Eukaryota"/>
</dbReference>
<keyword evidence="4" id="KW-1185">Reference proteome</keyword>
<feature type="domain" description="Doublecortin" evidence="2">
    <location>
        <begin position="13"/>
        <end position="95"/>
    </location>
</feature>
<dbReference type="OrthoDB" id="1738954at2759"/>
<feature type="compositionally biased region" description="Basic residues" evidence="1">
    <location>
        <begin position="278"/>
        <end position="289"/>
    </location>
</feature>
<dbReference type="PANTHER" id="PTHR23004:SF11">
    <property type="entry name" value="PROTEIN RPI-1"/>
    <property type="match status" value="1"/>
</dbReference>
<dbReference type="OMA" id="DQRFQRT"/>
<dbReference type="PANTHER" id="PTHR23004">
    <property type="entry name" value="DOUBLECORTIN DOMAIN CONTAINING 2"/>
    <property type="match status" value="1"/>
</dbReference>
<dbReference type="SUPFAM" id="SSF89837">
    <property type="entry name" value="Doublecortin (DC)"/>
    <property type="match status" value="2"/>
</dbReference>
<dbReference type="GO" id="GO:0035556">
    <property type="term" value="P:intracellular signal transduction"/>
    <property type="evidence" value="ECO:0007669"/>
    <property type="project" value="InterPro"/>
</dbReference>
<accession>F2U8I2</accession>
<dbReference type="GO" id="GO:0005874">
    <property type="term" value="C:microtubule"/>
    <property type="evidence" value="ECO:0007669"/>
    <property type="project" value="TreeGrafter"/>
</dbReference>
<proteinExistence type="predicted"/>
<feature type="compositionally biased region" description="Basic and acidic residues" evidence="1">
    <location>
        <begin position="316"/>
        <end position="325"/>
    </location>
</feature>
<dbReference type="RefSeq" id="XP_004994513.1">
    <property type="nucleotide sequence ID" value="XM_004994456.1"/>
</dbReference>
<evidence type="ECO:0000313" key="3">
    <source>
        <dbReference type="EMBL" id="EGD72690.1"/>
    </source>
</evidence>
<feature type="domain" description="Doublecortin" evidence="2">
    <location>
        <begin position="140"/>
        <end position="222"/>
    </location>
</feature>
<dbReference type="Pfam" id="PF03607">
    <property type="entry name" value="DCX"/>
    <property type="match status" value="2"/>
</dbReference>
<feature type="compositionally biased region" description="Low complexity" evidence="1">
    <location>
        <begin position="245"/>
        <end position="257"/>
    </location>
</feature>
<feature type="compositionally biased region" description="Low complexity" evidence="1">
    <location>
        <begin position="296"/>
        <end position="311"/>
    </location>
</feature>
<evidence type="ECO:0000259" key="2">
    <source>
        <dbReference type="PROSITE" id="PS50309"/>
    </source>
</evidence>
<protein>
    <recommendedName>
        <fullName evidence="2">Doublecortin domain-containing protein</fullName>
    </recommendedName>
</protein>
<dbReference type="EMBL" id="GL832964">
    <property type="protein sequence ID" value="EGD72690.1"/>
    <property type="molecule type" value="Genomic_DNA"/>
</dbReference>
<dbReference type="eggNOG" id="KOG3757">
    <property type="taxonomic scope" value="Eukaryota"/>
</dbReference>
<dbReference type="STRING" id="946362.F2U8I2"/>
<dbReference type="InterPro" id="IPR003533">
    <property type="entry name" value="Doublecortin_dom"/>
</dbReference>
<sequence length="597" mass="67897">MSNPTAAEPFKPRKIRVYRNGDTHFPGRNILIRNPKVDFTVFLDVVTQGVKANFGAVHRLYDAETGHRVRAILDLEDGRAYVAAGKERFRPYAYAQIPDAKTLGKPLRGGAVNPLPPVHHIRKPVRSGRARKAAAATRPIIITVLRNGETGPGVKLMLGKRDRLTFDQVFRQIEERVALPAEPIRKMCDLQGHRVNTLAGIFDGAVLVAVGRRHKFKRALYENMSQDDFAVQHSPSRTHPHHDSSSSNNPPMHSLNNKAVLPPIGHQQLQQQQDGHHNNRYSHHQHQRQHQHEQSFDQQQQQQQHQEQQQQQHHHFFGEDDRAASELEDSGQERQVNADDADDDGDDGDDGDDDQLHHEHEQREEEQEEEEEEEAEEGREQREEEYAAQDEGEDEQQVNGWQHPDRRADDGRRDADQEEDHDTQQHGEAMASEPTVVIGSAAHTMTREAAMGAISSTPPLQEEEQEEEEEEEEEQASEGEQGEEEQEEGGEDEEDDEGEHYDQKEGQGEQQQDYDEDQEQQEGEEQEDEEQEQREEDAEEEEEEEQEQDDDDDDHDGDDDQEADGDHGVQDDGQEDDDAAEAEGDDGDDGDDDEAQS</sequence>
<feature type="compositionally biased region" description="Acidic residues" evidence="1">
    <location>
        <begin position="461"/>
        <end position="499"/>
    </location>
</feature>
<dbReference type="GeneID" id="16075095"/>
<dbReference type="KEGG" id="sre:PTSG_04419"/>
<feature type="compositionally biased region" description="Basic and acidic residues" evidence="1">
    <location>
        <begin position="403"/>
        <end position="415"/>
    </location>
</feature>
<feature type="compositionally biased region" description="Basic and acidic residues" evidence="1">
    <location>
        <begin position="354"/>
        <end position="363"/>
    </location>
</feature>
<feature type="compositionally biased region" description="Acidic residues" evidence="1">
    <location>
        <begin position="339"/>
        <end position="353"/>
    </location>
</feature>
<organism evidence="4">
    <name type="scientific">Salpingoeca rosetta (strain ATCC 50818 / BSB-021)</name>
    <dbReference type="NCBI Taxonomy" id="946362"/>
    <lineage>
        <taxon>Eukaryota</taxon>
        <taxon>Choanoflagellata</taxon>
        <taxon>Craspedida</taxon>
        <taxon>Salpingoecidae</taxon>
        <taxon>Salpingoeca</taxon>
    </lineage>
</organism>
<feature type="compositionally biased region" description="Acidic residues" evidence="1">
    <location>
        <begin position="364"/>
        <end position="377"/>
    </location>
</feature>
<evidence type="ECO:0000256" key="1">
    <source>
        <dbReference type="SAM" id="MobiDB-lite"/>
    </source>
</evidence>
<dbReference type="PROSITE" id="PS50309">
    <property type="entry name" value="DC"/>
    <property type="match status" value="2"/>
</dbReference>
<feature type="compositionally biased region" description="Acidic residues" evidence="1">
    <location>
        <begin position="386"/>
        <end position="396"/>
    </location>
</feature>
<dbReference type="Proteomes" id="UP000007799">
    <property type="component" value="Unassembled WGS sequence"/>
</dbReference>
<dbReference type="Gene3D" id="3.10.20.230">
    <property type="entry name" value="Doublecortin domain"/>
    <property type="match status" value="2"/>
</dbReference>